<dbReference type="Pfam" id="PF17820">
    <property type="entry name" value="PDZ_6"/>
    <property type="match status" value="1"/>
</dbReference>
<keyword evidence="2" id="KW-0645">Protease</keyword>
<dbReference type="Gene3D" id="2.30.42.10">
    <property type="match status" value="1"/>
</dbReference>
<sequence length="364" mass="37536">MAGIVCPVVRRFPTLSSKACYLWAAAAGAPSATRHAAFICTRAALDAYSQAVVGVVDKVGDAVVAINVPPHQPVAGAPASGGGGSGSGVIIAPDGYVLTNAHVVGESDVMTATLTDGQILRGRTAGRDVATDLALVQLEGSGLPYASLGDSEKLLVGQLVVAIGNPFGFQSTVSAGVVSAIGRSLRAKNQRLIEGIIQTDVALNPGNSGGPLVDTSGAVVGINTAIISGAQNLSFSVPANTAQWVVSELLAHGHVRRSYLGLSCEMLAVSRAFQRQYAFDKPHAVVARQVLHGSPAHRAGVQPNDKLLFIGNEPVGSTDEIHKLLPRPGTAIKLHILRPPAPPKRQGTLHELSLMTAEHPSTAK</sequence>
<evidence type="ECO:0000313" key="5">
    <source>
        <dbReference type="EMBL" id="CAD8547272.1"/>
    </source>
</evidence>
<keyword evidence="3" id="KW-0378">Hydrolase</keyword>
<dbReference type="InterPro" id="IPR043504">
    <property type="entry name" value="Peptidase_S1_PA_chymotrypsin"/>
</dbReference>
<dbReference type="EMBL" id="HBER01044896">
    <property type="protein sequence ID" value="CAD8547272.1"/>
    <property type="molecule type" value="Transcribed_RNA"/>
</dbReference>
<evidence type="ECO:0000256" key="3">
    <source>
        <dbReference type="ARBA" id="ARBA00022801"/>
    </source>
</evidence>
<evidence type="ECO:0000256" key="2">
    <source>
        <dbReference type="ARBA" id="ARBA00022670"/>
    </source>
</evidence>
<feature type="domain" description="PDZ" evidence="4">
    <location>
        <begin position="258"/>
        <end position="340"/>
    </location>
</feature>
<reference evidence="5" key="1">
    <citation type="submission" date="2021-01" db="EMBL/GenBank/DDBJ databases">
        <authorList>
            <person name="Corre E."/>
            <person name="Pelletier E."/>
            <person name="Niang G."/>
            <person name="Scheremetjew M."/>
            <person name="Finn R."/>
            <person name="Kale V."/>
            <person name="Holt S."/>
            <person name="Cochrane G."/>
            <person name="Meng A."/>
            <person name="Brown T."/>
            <person name="Cohen L."/>
        </authorList>
    </citation>
    <scope>NUCLEOTIDE SEQUENCE</scope>
    <source>
        <strain evidence="5">RCC1130</strain>
    </source>
</reference>
<dbReference type="InterPro" id="IPR051201">
    <property type="entry name" value="Chloro_Bact_Ser_Proteases"/>
</dbReference>
<proteinExistence type="inferred from homology"/>
<dbReference type="SUPFAM" id="SSF50156">
    <property type="entry name" value="PDZ domain-like"/>
    <property type="match status" value="1"/>
</dbReference>
<dbReference type="GO" id="GO:0006508">
    <property type="term" value="P:proteolysis"/>
    <property type="evidence" value="ECO:0007669"/>
    <property type="project" value="UniProtKB-KW"/>
</dbReference>
<dbReference type="Pfam" id="PF13365">
    <property type="entry name" value="Trypsin_2"/>
    <property type="match status" value="1"/>
</dbReference>
<comment type="similarity">
    <text evidence="1">Belongs to the peptidase S1C family.</text>
</comment>
<dbReference type="Gene3D" id="2.40.10.10">
    <property type="entry name" value="Trypsin-like serine proteases"/>
    <property type="match status" value="2"/>
</dbReference>
<dbReference type="SUPFAM" id="SSF50494">
    <property type="entry name" value="Trypsin-like serine proteases"/>
    <property type="match status" value="1"/>
</dbReference>
<dbReference type="InterPro" id="IPR041489">
    <property type="entry name" value="PDZ_6"/>
</dbReference>
<name>A0A7S0JDJ8_9EUKA</name>
<organism evidence="5">
    <name type="scientific">Calcidiscus leptoporus</name>
    <dbReference type="NCBI Taxonomy" id="127549"/>
    <lineage>
        <taxon>Eukaryota</taxon>
        <taxon>Haptista</taxon>
        <taxon>Haptophyta</taxon>
        <taxon>Prymnesiophyceae</taxon>
        <taxon>Coccolithales</taxon>
        <taxon>Calcidiscaceae</taxon>
        <taxon>Calcidiscus</taxon>
    </lineage>
</organism>
<dbReference type="PANTHER" id="PTHR43343:SF3">
    <property type="entry name" value="PROTEASE DO-LIKE 8, CHLOROPLASTIC"/>
    <property type="match status" value="1"/>
</dbReference>
<protein>
    <recommendedName>
        <fullName evidence="4">PDZ domain-containing protein</fullName>
    </recommendedName>
</protein>
<dbReference type="SMART" id="SM00228">
    <property type="entry name" value="PDZ"/>
    <property type="match status" value="1"/>
</dbReference>
<evidence type="ECO:0000259" key="4">
    <source>
        <dbReference type="SMART" id="SM00228"/>
    </source>
</evidence>
<evidence type="ECO:0000256" key="1">
    <source>
        <dbReference type="ARBA" id="ARBA00010541"/>
    </source>
</evidence>
<dbReference type="InterPro" id="IPR009003">
    <property type="entry name" value="Peptidase_S1_PA"/>
</dbReference>
<gene>
    <name evidence="5" type="ORF">CLEP1334_LOCUS22562</name>
</gene>
<dbReference type="AlphaFoldDB" id="A0A7S0JDJ8"/>
<dbReference type="PANTHER" id="PTHR43343">
    <property type="entry name" value="PEPTIDASE S12"/>
    <property type="match status" value="1"/>
</dbReference>
<dbReference type="InterPro" id="IPR001940">
    <property type="entry name" value="Peptidase_S1C"/>
</dbReference>
<dbReference type="InterPro" id="IPR036034">
    <property type="entry name" value="PDZ_sf"/>
</dbReference>
<dbReference type="InterPro" id="IPR001478">
    <property type="entry name" value="PDZ"/>
</dbReference>
<accession>A0A7S0JDJ8</accession>
<dbReference type="PRINTS" id="PR00834">
    <property type="entry name" value="PROTEASES2C"/>
</dbReference>
<dbReference type="GO" id="GO:0004252">
    <property type="term" value="F:serine-type endopeptidase activity"/>
    <property type="evidence" value="ECO:0007669"/>
    <property type="project" value="InterPro"/>
</dbReference>